<protein>
    <submittedName>
        <fullName evidence="3">SDR family oxidoreductase</fullName>
    </submittedName>
</protein>
<dbReference type="OrthoDB" id="5457012at2"/>
<dbReference type="GO" id="GO:0016491">
    <property type="term" value="F:oxidoreductase activity"/>
    <property type="evidence" value="ECO:0007669"/>
    <property type="project" value="UniProtKB-KW"/>
</dbReference>
<evidence type="ECO:0000313" key="3">
    <source>
        <dbReference type="EMBL" id="RIV82403.1"/>
    </source>
</evidence>
<accession>A0A3A1P648</accession>
<dbReference type="PRINTS" id="PR00081">
    <property type="entry name" value="GDHRDH"/>
</dbReference>
<proteinExistence type="inferred from homology"/>
<dbReference type="PROSITE" id="PS00061">
    <property type="entry name" value="ADH_SHORT"/>
    <property type="match status" value="1"/>
</dbReference>
<name>A0A3A1P648_9SPHN</name>
<dbReference type="Gene3D" id="3.40.50.720">
    <property type="entry name" value="NAD(P)-binding Rossmann-like Domain"/>
    <property type="match status" value="1"/>
</dbReference>
<gene>
    <name evidence="3" type="ORF">D2V17_15235</name>
</gene>
<keyword evidence="4" id="KW-1185">Reference proteome</keyword>
<dbReference type="SUPFAM" id="SSF51735">
    <property type="entry name" value="NAD(P)-binding Rossmann-fold domains"/>
    <property type="match status" value="1"/>
</dbReference>
<dbReference type="InterPro" id="IPR020904">
    <property type="entry name" value="Sc_DH/Rdtase_CS"/>
</dbReference>
<evidence type="ECO:0000256" key="1">
    <source>
        <dbReference type="ARBA" id="ARBA00006484"/>
    </source>
</evidence>
<sequence>MVPAHHAVSNVKIVASLRAKRSNPASRVGLPRDLRSLAMTISGVNVMSKRHQDKSVIVTGAAGAIGFTTSEILCREGAEVMLVDIAADKLEQCVAELQGKGYKAHGHVADCADDTAVEAYARAAYQKFGKIDGFFNNAGIEGALAPTHEYDIGWFDKVLHVNLRGMFLGLRFVLPYMVAAGSGAVVNTASIGSERGLAGACAYNAAKHGAVGLTRTAASEVAQKGIRVNCVMPGVIETPLLVGMLEQMFDSVEAGMQKLGEVATLNRVGQPREVGDVVSFLLSDEASYVNGAKWEIDGGALATIRNDI</sequence>
<dbReference type="AlphaFoldDB" id="A0A3A1P648"/>
<dbReference type="Pfam" id="PF13561">
    <property type="entry name" value="adh_short_C2"/>
    <property type="match status" value="1"/>
</dbReference>
<keyword evidence="2" id="KW-0560">Oxidoreductase</keyword>
<comment type="caution">
    <text evidence="3">The sequence shown here is derived from an EMBL/GenBank/DDBJ whole genome shotgun (WGS) entry which is preliminary data.</text>
</comment>
<organism evidence="3 4">
    <name type="scientific">Aurantiacibacter xanthus</name>
    <dbReference type="NCBI Taxonomy" id="1784712"/>
    <lineage>
        <taxon>Bacteria</taxon>
        <taxon>Pseudomonadati</taxon>
        <taxon>Pseudomonadota</taxon>
        <taxon>Alphaproteobacteria</taxon>
        <taxon>Sphingomonadales</taxon>
        <taxon>Erythrobacteraceae</taxon>
        <taxon>Aurantiacibacter</taxon>
    </lineage>
</organism>
<dbReference type="PANTHER" id="PTHR24321:SF8">
    <property type="entry name" value="ESTRADIOL 17-BETA-DEHYDROGENASE 8-RELATED"/>
    <property type="match status" value="1"/>
</dbReference>
<dbReference type="PRINTS" id="PR00080">
    <property type="entry name" value="SDRFAMILY"/>
</dbReference>
<dbReference type="Proteomes" id="UP000265366">
    <property type="component" value="Unassembled WGS sequence"/>
</dbReference>
<evidence type="ECO:0000313" key="4">
    <source>
        <dbReference type="Proteomes" id="UP000265366"/>
    </source>
</evidence>
<dbReference type="EMBL" id="QXFM01000118">
    <property type="protein sequence ID" value="RIV82403.1"/>
    <property type="molecule type" value="Genomic_DNA"/>
</dbReference>
<dbReference type="InterPro" id="IPR036291">
    <property type="entry name" value="NAD(P)-bd_dom_sf"/>
</dbReference>
<evidence type="ECO:0000256" key="2">
    <source>
        <dbReference type="ARBA" id="ARBA00023002"/>
    </source>
</evidence>
<dbReference type="PANTHER" id="PTHR24321">
    <property type="entry name" value="DEHYDROGENASES, SHORT CHAIN"/>
    <property type="match status" value="1"/>
</dbReference>
<dbReference type="InterPro" id="IPR002347">
    <property type="entry name" value="SDR_fam"/>
</dbReference>
<comment type="similarity">
    <text evidence="1">Belongs to the short-chain dehydrogenases/reductases (SDR) family.</text>
</comment>
<dbReference type="FunFam" id="3.40.50.720:FF:000084">
    <property type="entry name" value="Short-chain dehydrogenase reductase"/>
    <property type="match status" value="1"/>
</dbReference>
<reference evidence="3 4" key="1">
    <citation type="submission" date="2018-08" db="EMBL/GenBank/DDBJ databases">
        <title>Erythrobacter zhengii sp.nov., a bacterium isolated from deep-sea sediment.</title>
        <authorList>
            <person name="Fang C."/>
            <person name="Wu Y.-H."/>
            <person name="Sun C."/>
            <person name="Wang H."/>
            <person name="Cheng H."/>
            <person name="Meng F.-X."/>
            <person name="Wang C.-S."/>
            <person name="Xu X.-W."/>
        </authorList>
    </citation>
    <scope>NUCLEOTIDE SEQUENCE [LARGE SCALE GENOMIC DNA]</scope>
    <source>
        <strain evidence="3 4">CCTCC AB 2015396</strain>
    </source>
</reference>